<keyword evidence="2" id="KW-1185">Reference proteome</keyword>
<organism evidence="1 2">
    <name type="scientific">Saguinus oedipus</name>
    <name type="common">Cotton-top tamarin</name>
    <name type="synonym">Oedipomidas oedipus</name>
    <dbReference type="NCBI Taxonomy" id="9490"/>
    <lineage>
        <taxon>Eukaryota</taxon>
        <taxon>Metazoa</taxon>
        <taxon>Chordata</taxon>
        <taxon>Craniata</taxon>
        <taxon>Vertebrata</taxon>
        <taxon>Euteleostomi</taxon>
        <taxon>Mammalia</taxon>
        <taxon>Eutheria</taxon>
        <taxon>Euarchontoglires</taxon>
        <taxon>Primates</taxon>
        <taxon>Haplorrhini</taxon>
        <taxon>Platyrrhini</taxon>
        <taxon>Cebidae</taxon>
        <taxon>Callitrichinae</taxon>
        <taxon>Saguinus</taxon>
    </lineage>
</organism>
<evidence type="ECO:0000313" key="1">
    <source>
        <dbReference type="EMBL" id="KAK2116642.1"/>
    </source>
</evidence>
<protein>
    <submittedName>
        <fullName evidence="1">Uncharacterized protein</fullName>
    </submittedName>
</protein>
<reference evidence="1 2" key="1">
    <citation type="submission" date="2023-05" db="EMBL/GenBank/DDBJ databases">
        <title>B98-5 Cell Line De Novo Hybrid Assembly: An Optical Mapping Approach.</title>
        <authorList>
            <person name="Kananen K."/>
            <person name="Auerbach J.A."/>
            <person name="Kautto E."/>
            <person name="Blachly J.S."/>
        </authorList>
    </citation>
    <scope>NUCLEOTIDE SEQUENCE [LARGE SCALE GENOMIC DNA]</scope>
    <source>
        <strain evidence="1">B95-8</strain>
        <tissue evidence="1">Cell line</tissue>
    </source>
</reference>
<gene>
    <name evidence="1" type="ORF">P7K49_003528</name>
</gene>
<dbReference type="EMBL" id="JASSZA010000002">
    <property type="protein sequence ID" value="KAK2116642.1"/>
    <property type="molecule type" value="Genomic_DNA"/>
</dbReference>
<sequence length="133" mass="15306">MVMDTASSFKVDFLKIVQLSNLPLTDSPGHAALTLQSTCARCVRQSLCPKITNNVYITGVTIDGNNHEVKERHIQLVKKRGKVKALDEELYRKWKTSEEEERVQQKPLYRIVFQKQGRLKVFTCPSSDKQNER</sequence>
<dbReference type="Proteomes" id="UP001266305">
    <property type="component" value="Unassembled WGS sequence"/>
</dbReference>
<accession>A0ABQ9W4S8</accession>
<name>A0ABQ9W4S8_SAGOE</name>
<proteinExistence type="predicted"/>
<evidence type="ECO:0000313" key="2">
    <source>
        <dbReference type="Proteomes" id="UP001266305"/>
    </source>
</evidence>
<comment type="caution">
    <text evidence="1">The sequence shown here is derived from an EMBL/GenBank/DDBJ whole genome shotgun (WGS) entry which is preliminary data.</text>
</comment>